<keyword evidence="2" id="KW-1185">Reference proteome</keyword>
<protein>
    <submittedName>
        <fullName evidence="1">Acylneuraminate cytidylyltransferase family protein</fullName>
    </submittedName>
</protein>
<dbReference type="Pfam" id="PF02348">
    <property type="entry name" value="CTP_transf_3"/>
    <property type="match status" value="1"/>
</dbReference>
<dbReference type="RefSeq" id="WP_216416705.1">
    <property type="nucleotide sequence ID" value="NZ_JAHLQK010000003.1"/>
</dbReference>
<evidence type="ECO:0000313" key="1">
    <source>
        <dbReference type="EMBL" id="MBU5676667.1"/>
    </source>
</evidence>
<evidence type="ECO:0000313" key="2">
    <source>
        <dbReference type="Proteomes" id="UP000779508"/>
    </source>
</evidence>
<reference evidence="1 2" key="1">
    <citation type="submission" date="2021-06" db="EMBL/GenBank/DDBJ databases">
        <authorList>
            <person name="Sun Q."/>
            <person name="Li D."/>
        </authorList>
    </citation>
    <scope>NUCLEOTIDE SEQUENCE [LARGE SCALE GENOMIC DNA]</scope>
    <source>
        <strain evidence="1 2">MSJ-5</strain>
    </source>
</reference>
<dbReference type="PANTHER" id="PTHR21485">
    <property type="entry name" value="HAD SUPERFAMILY MEMBERS CMAS AND KDSC"/>
    <property type="match status" value="1"/>
</dbReference>
<dbReference type="CDD" id="cd02513">
    <property type="entry name" value="CMP-NeuAc_Synthase"/>
    <property type="match status" value="1"/>
</dbReference>
<dbReference type="Proteomes" id="UP000779508">
    <property type="component" value="Unassembled WGS sequence"/>
</dbReference>
<keyword evidence="1" id="KW-0808">Transferase</keyword>
<name>A0ABS6G4P8_9FIRM</name>
<comment type="caution">
    <text evidence="1">The sequence shown here is derived from an EMBL/GenBank/DDBJ whole genome shotgun (WGS) entry which is preliminary data.</text>
</comment>
<organism evidence="1 2">
    <name type="scientific">Alkaliphilus flagellatus</name>
    <dbReference type="NCBI Taxonomy" id="2841507"/>
    <lineage>
        <taxon>Bacteria</taxon>
        <taxon>Bacillati</taxon>
        <taxon>Bacillota</taxon>
        <taxon>Clostridia</taxon>
        <taxon>Peptostreptococcales</taxon>
        <taxon>Natronincolaceae</taxon>
        <taxon>Alkaliphilus</taxon>
    </lineage>
</organism>
<accession>A0ABS6G4P8</accession>
<dbReference type="InterPro" id="IPR050793">
    <property type="entry name" value="CMP-NeuNAc_synthase"/>
</dbReference>
<dbReference type="GO" id="GO:0016779">
    <property type="term" value="F:nucleotidyltransferase activity"/>
    <property type="evidence" value="ECO:0007669"/>
    <property type="project" value="UniProtKB-KW"/>
</dbReference>
<sequence length="232" mass="26905">MYNNKRFLAIIPARRGSKGLKDKNIKRLCGKPMIFYTIEAAKNSGIFDDIIVSTDSQLYADISIEYGASVPLLRPEHLSTDTATTNDVIEYTIKKLRELDMEYDYFMILQPTSPLRKTEDIIGAVNLLFEKKANSIISVCESEHSPLYANILDSSLSMDSFLPKDIKSRRQELPKYYRLNGAIYLSKVDYFLQYKDLYRHKSYAYIMDKQRSIDIDDDIDFFLAENLMKLIK</sequence>
<proteinExistence type="predicted"/>
<dbReference type="EMBL" id="JAHLQK010000003">
    <property type="protein sequence ID" value="MBU5676667.1"/>
    <property type="molecule type" value="Genomic_DNA"/>
</dbReference>
<dbReference type="PANTHER" id="PTHR21485:SF6">
    <property type="entry name" value="N-ACYLNEURAMINATE CYTIDYLYLTRANSFERASE-RELATED"/>
    <property type="match status" value="1"/>
</dbReference>
<dbReference type="InterPro" id="IPR003329">
    <property type="entry name" value="Cytidylyl_trans"/>
</dbReference>
<gene>
    <name evidence="1" type="ORF">KQI88_09570</name>
</gene>
<keyword evidence="1" id="KW-0548">Nucleotidyltransferase</keyword>